<dbReference type="SMART" id="SM00345">
    <property type="entry name" value="HTH_GNTR"/>
    <property type="match status" value="1"/>
</dbReference>
<dbReference type="GeneID" id="303172018"/>
<dbReference type="InterPro" id="IPR011711">
    <property type="entry name" value="GntR_C"/>
</dbReference>
<accession>A0A1R4F279</accession>
<protein>
    <submittedName>
        <fullName evidence="5">Transcriptional regulator, GntR family</fullName>
    </submittedName>
</protein>
<keyword evidence="1" id="KW-0805">Transcription regulation</keyword>
<proteinExistence type="predicted"/>
<dbReference type="Pfam" id="PF00392">
    <property type="entry name" value="GntR"/>
    <property type="match status" value="1"/>
</dbReference>
<dbReference type="SUPFAM" id="SSF46785">
    <property type="entry name" value="Winged helix' DNA-binding domain"/>
    <property type="match status" value="1"/>
</dbReference>
<evidence type="ECO:0000256" key="3">
    <source>
        <dbReference type="ARBA" id="ARBA00023163"/>
    </source>
</evidence>
<dbReference type="InterPro" id="IPR036388">
    <property type="entry name" value="WH-like_DNA-bd_sf"/>
</dbReference>
<dbReference type="Proteomes" id="UP000195787">
    <property type="component" value="Unassembled WGS sequence"/>
</dbReference>
<sequence length="227" mass="25063">MHHQTWEQSFDSLAPAPALGHHVLAQLRRAIITGDLAAGTHLVESKLSATFDVSRGPIRDALRQLQVEGLVESRRRGTYVRGLTSADIEELYMIRELLEFAAVRAICEREGVDLEGVKAELRRMREAFEAGDRQAFASADLQFHTAFYDAAGYPRLSAVWAQYRPTFADMLAVTNAQDGDLAPTLRDHELLLESVAGGDTEGTLEILGRHIQGSLDRMRSAYGAKTA</sequence>
<dbReference type="AlphaFoldDB" id="A0A1R4F279"/>
<dbReference type="CDD" id="cd07377">
    <property type="entry name" value="WHTH_GntR"/>
    <property type="match status" value="1"/>
</dbReference>
<dbReference type="EMBL" id="FUHU01000010">
    <property type="protein sequence ID" value="SJM50030.1"/>
    <property type="molecule type" value="Genomic_DNA"/>
</dbReference>
<organism evidence="5 6">
    <name type="scientific">Agrococcus casei LMG 22410</name>
    <dbReference type="NCBI Taxonomy" id="1255656"/>
    <lineage>
        <taxon>Bacteria</taxon>
        <taxon>Bacillati</taxon>
        <taxon>Actinomycetota</taxon>
        <taxon>Actinomycetes</taxon>
        <taxon>Micrococcales</taxon>
        <taxon>Microbacteriaceae</taxon>
        <taxon>Agrococcus</taxon>
    </lineage>
</organism>
<dbReference type="InterPro" id="IPR008920">
    <property type="entry name" value="TF_FadR/GntR_C"/>
</dbReference>
<dbReference type="Gene3D" id="1.10.10.10">
    <property type="entry name" value="Winged helix-like DNA-binding domain superfamily/Winged helix DNA-binding domain"/>
    <property type="match status" value="1"/>
</dbReference>
<dbReference type="Gene3D" id="1.20.120.530">
    <property type="entry name" value="GntR ligand-binding domain-like"/>
    <property type="match status" value="1"/>
</dbReference>
<dbReference type="Pfam" id="PF07729">
    <property type="entry name" value="FCD"/>
    <property type="match status" value="1"/>
</dbReference>
<evidence type="ECO:0000313" key="5">
    <source>
        <dbReference type="EMBL" id="SJM50030.1"/>
    </source>
</evidence>
<reference evidence="5 6" key="1">
    <citation type="submission" date="2017-02" db="EMBL/GenBank/DDBJ databases">
        <authorList>
            <person name="Peterson S.W."/>
        </authorList>
    </citation>
    <scope>NUCLEOTIDE SEQUENCE [LARGE SCALE GENOMIC DNA]</scope>
    <source>
        <strain evidence="5 6">LMG 22410</strain>
    </source>
</reference>
<keyword evidence="2" id="KW-0238">DNA-binding</keyword>
<dbReference type="InterPro" id="IPR000524">
    <property type="entry name" value="Tscrpt_reg_HTH_GntR"/>
</dbReference>
<dbReference type="OrthoDB" id="9816161at2"/>
<dbReference type="PANTHER" id="PTHR43537">
    <property type="entry name" value="TRANSCRIPTIONAL REGULATOR, GNTR FAMILY"/>
    <property type="match status" value="1"/>
</dbReference>
<dbReference type="GO" id="GO:0003677">
    <property type="term" value="F:DNA binding"/>
    <property type="evidence" value="ECO:0007669"/>
    <property type="project" value="UniProtKB-KW"/>
</dbReference>
<dbReference type="PANTHER" id="PTHR43537:SF5">
    <property type="entry name" value="UXU OPERON TRANSCRIPTIONAL REGULATOR"/>
    <property type="match status" value="1"/>
</dbReference>
<keyword evidence="3" id="KW-0804">Transcription</keyword>
<name>A0A1R4F279_9MICO</name>
<dbReference type="SUPFAM" id="SSF48008">
    <property type="entry name" value="GntR ligand-binding domain-like"/>
    <property type="match status" value="1"/>
</dbReference>
<dbReference type="InterPro" id="IPR036390">
    <property type="entry name" value="WH_DNA-bd_sf"/>
</dbReference>
<evidence type="ECO:0000259" key="4">
    <source>
        <dbReference type="PROSITE" id="PS50949"/>
    </source>
</evidence>
<dbReference type="RefSeq" id="WP_086990851.1">
    <property type="nucleotide sequence ID" value="NZ_FUHU01000010.1"/>
</dbReference>
<evidence type="ECO:0000256" key="1">
    <source>
        <dbReference type="ARBA" id="ARBA00023015"/>
    </source>
</evidence>
<dbReference type="PROSITE" id="PS50949">
    <property type="entry name" value="HTH_GNTR"/>
    <property type="match status" value="1"/>
</dbReference>
<evidence type="ECO:0000256" key="2">
    <source>
        <dbReference type="ARBA" id="ARBA00023125"/>
    </source>
</evidence>
<dbReference type="SMART" id="SM00895">
    <property type="entry name" value="FCD"/>
    <property type="match status" value="1"/>
</dbReference>
<gene>
    <name evidence="5" type="ORF">CZ674_02255</name>
</gene>
<feature type="domain" description="HTH gntR-type" evidence="4">
    <location>
        <begin position="17"/>
        <end position="83"/>
    </location>
</feature>
<dbReference type="GO" id="GO:0003700">
    <property type="term" value="F:DNA-binding transcription factor activity"/>
    <property type="evidence" value="ECO:0007669"/>
    <property type="project" value="InterPro"/>
</dbReference>
<keyword evidence="6" id="KW-1185">Reference proteome</keyword>
<evidence type="ECO:0000313" key="6">
    <source>
        <dbReference type="Proteomes" id="UP000195787"/>
    </source>
</evidence>